<keyword evidence="2" id="KW-1185">Reference proteome</keyword>
<comment type="caution">
    <text evidence="1">The sequence shown here is derived from an EMBL/GenBank/DDBJ whole genome shotgun (WGS) entry which is preliminary data.</text>
</comment>
<dbReference type="AlphaFoldDB" id="A0AAN9NB35"/>
<proteinExistence type="predicted"/>
<organism evidence="1 2">
    <name type="scientific">Phaseolus coccineus</name>
    <name type="common">Scarlet runner bean</name>
    <name type="synonym">Phaseolus multiflorus</name>
    <dbReference type="NCBI Taxonomy" id="3886"/>
    <lineage>
        <taxon>Eukaryota</taxon>
        <taxon>Viridiplantae</taxon>
        <taxon>Streptophyta</taxon>
        <taxon>Embryophyta</taxon>
        <taxon>Tracheophyta</taxon>
        <taxon>Spermatophyta</taxon>
        <taxon>Magnoliopsida</taxon>
        <taxon>eudicotyledons</taxon>
        <taxon>Gunneridae</taxon>
        <taxon>Pentapetalae</taxon>
        <taxon>rosids</taxon>
        <taxon>fabids</taxon>
        <taxon>Fabales</taxon>
        <taxon>Fabaceae</taxon>
        <taxon>Papilionoideae</taxon>
        <taxon>50 kb inversion clade</taxon>
        <taxon>NPAAA clade</taxon>
        <taxon>indigoferoid/millettioid clade</taxon>
        <taxon>Phaseoleae</taxon>
        <taxon>Phaseolus</taxon>
    </lineage>
</organism>
<reference evidence="1 2" key="1">
    <citation type="submission" date="2024-01" db="EMBL/GenBank/DDBJ databases">
        <title>The genomes of 5 underutilized Papilionoideae crops provide insights into root nodulation and disease resistanc.</title>
        <authorList>
            <person name="Jiang F."/>
        </authorList>
    </citation>
    <scope>NUCLEOTIDE SEQUENCE [LARGE SCALE GENOMIC DNA]</scope>
    <source>
        <strain evidence="1">JINMINGXINNONG_FW02</strain>
        <tissue evidence="1">Leaves</tissue>
    </source>
</reference>
<dbReference type="EMBL" id="JAYMYR010000004">
    <property type="protein sequence ID" value="KAK7367149.1"/>
    <property type="molecule type" value="Genomic_DNA"/>
</dbReference>
<name>A0AAN9NB35_PHACN</name>
<evidence type="ECO:0000313" key="2">
    <source>
        <dbReference type="Proteomes" id="UP001374584"/>
    </source>
</evidence>
<accession>A0AAN9NB35</accession>
<dbReference type="Proteomes" id="UP001374584">
    <property type="component" value="Unassembled WGS sequence"/>
</dbReference>
<protein>
    <submittedName>
        <fullName evidence="1">Uncharacterized protein</fullName>
    </submittedName>
</protein>
<gene>
    <name evidence="1" type="ORF">VNO80_09158</name>
</gene>
<sequence length="69" mass="7815">MEYIPSLPGIDVRCGSLACDNSFLVHMDQEDDATNHILLVMFLSQQTEVHRNQIHPSLKNGHQPKPFLS</sequence>
<evidence type="ECO:0000313" key="1">
    <source>
        <dbReference type="EMBL" id="KAK7367149.1"/>
    </source>
</evidence>